<dbReference type="EMBL" id="CAMGYJ010000002">
    <property type="protein sequence ID" value="CAI0379816.1"/>
    <property type="molecule type" value="Genomic_DNA"/>
</dbReference>
<dbReference type="GO" id="GO:0051225">
    <property type="term" value="P:spindle assembly"/>
    <property type="evidence" value="ECO:0007669"/>
    <property type="project" value="InterPro"/>
</dbReference>
<gene>
    <name evidence="1" type="ORF">LITE_LOCUS2415</name>
</gene>
<dbReference type="InterPro" id="IPR029327">
    <property type="entry name" value="HAUS4"/>
</dbReference>
<organism evidence="1 2">
    <name type="scientific">Linum tenue</name>
    <dbReference type="NCBI Taxonomy" id="586396"/>
    <lineage>
        <taxon>Eukaryota</taxon>
        <taxon>Viridiplantae</taxon>
        <taxon>Streptophyta</taxon>
        <taxon>Embryophyta</taxon>
        <taxon>Tracheophyta</taxon>
        <taxon>Spermatophyta</taxon>
        <taxon>Magnoliopsida</taxon>
        <taxon>eudicotyledons</taxon>
        <taxon>Gunneridae</taxon>
        <taxon>Pentapetalae</taxon>
        <taxon>rosids</taxon>
        <taxon>fabids</taxon>
        <taxon>Malpighiales</taxon>
        <taxon>Linaceae</taxon>
        <taxon>Linum</taxon>
    </lineage>
</organism>
<proteinExistence type="predicted"/>
<dbReference type="AlphaFoldDB" id="A0AAV0H3F7"/>
<evidence type="ECO:0008006" key="3">
    <source>
        <dbReference type="Google" id="ProtNLM"/>
    </source>
</evidence>
<dbReference type="PANTHER" id="PTHR16219:SF1">
    <property type="entry name" value="HAUS AUGMIN-LIKE COMPLEX SUBUNIT 4"/>
    <property type="match status" value="1"/>
</dbReference>
<dbReference type="GO" id="GO:0070652">
    <property type="term" value="C:HAUS complex"/>
    <property type="evidence" value="ECO:0007669"/>
    <property type="project" value="InterPro"/>
</dbReference>
<dbReference type="PANTHER" id="PTHR16219">
    <property type="entry name" value="AUGMIN SUBUNIT 4 FAMILY MEMBER"/>
    <property type="match status" value="1"/>
</dbReference>
<keyword evidence="2" id="KW-1185">Reference proteome</keyword>
<dbReference type="Proteomes" id="UP001154282">
    <property type="component" value="Unassembled WGS sequence"/>
</dbReference>
<accession>A0AAV0H3F7</accession>
<dbReference type="Pfam" id="PF14735">
    <property type="entry name" value="HAUS4"/>
    <property type="match status" value="2"/>
</dbReference>
<evidence type="ECO:0000313" key="1">
    <source>
        <dbReference type="EMBL" id="CAI0379816.1"/>
    </source>
</evidence>
<protein>
    <recommendedName>
        <fullName evidence="3">HAUS augmin-like complex subunit 4</fullName>
    </recommendedName>
</protein>
<dbReference type="GO" id="GO:0051011">
    <property type="term" value="F:microtubule minus-end binding"/>
    <property type="evidence" value="ECO:0007669"/>
    <property type="project" value="TreeGrafter"/>
</dbReference>
<sequence>MHDNYRVLEHVLLLETYTQESIPALHKIRFVVLTSLILQDRCMKRQRFHLIKNVKTPCSCFRKYLIEATEEASLAYNKAATRLHEYLGVDPQFDTIARQYQEIVRKLENLQWTIHEVEKDVKQSK</sequence>
<comment type="caution">
    <text evidence="1">The sequence shown here is derived from an EMBL/GenBank/DDBJ whole genome shotgun (WGS) entry which is preliminary data.</text>
</comment>
<name>A0AAV0H3F7_9ROSI</name>
<evidence type="ECO:0000313" key="2">
    <source>
        <dbReference type="Proteomes" id="UP001154282"/>
    </source>
</evidence>
<reference evidence="1" key="1">
    <citation type="submission" date="2022-08" db="EMBL/GenBank/DDBJ databases">
        <authorList>
            <person name="Gutierrez-Valencia J."/>
        </authorList>
    </citation>
    <scope>NUCLEOTIDE SEQUENCE</scope>
</reference>